<dbReference type="RefSeq" id="WP_379901136.1">
    <property type="nucleotide sequence ID" value="NZ_JBHULM010000007.1"/>
</dbReference>
<keyword evidence="3 7" id="KW-0808">Transferase</keyword>
<dbReference type="PROSITE" id="PS00094">
    <property type="entry name" value="C5_MTASE_1"/>
    <property type="match status" value="1"/>
</dbReference>
<protein>
    <recommendedName>
        <fullName evidence="1">DNA (cytosine-5-)-methyltransferase</fullName>
        <ecNumber evidence="1">2.1.1.37</ecNumber>
    </recommendedName>
</protein>
<keyword evidence="2 7" id="KW-0489">Methyltransferase</keyword>
<evidence type="ECO:0000313" key="10">
    <source>
        <dbReference type="Proteomes" id="UP001597467"/>
    </source>
</evidence>
<dbReference type="Proteomes" id="UP001597467">
    <property type="component" value="Unassembled WGS sequence"/>
</dbReference>
<dbReference type="GO" id="GO:0032259">
    <property type="term" value="P:methylation"/>
    <property type="evidence" value="ECO:0007669"/>
    <property type="project" value="UniProtKB-KW"/>
</dbReference>
<evidence type="ECO:0000256" key="5">
    <source>
        <dbReference type="ARBA" id="ARBA00022747"/>
    </source>
</evidence>
<evidence type="ECO:0000256" key="1">
    <source>
        <dbReference type="ARBA" id="ARBA00011975"/>
    </source>
</evidence>
<accession>A0ABW5JXX3</accession>
<gene>
    <name evidence="9" type="ORF">ACFSSB_03815</name>
</gene>
<dbReference type="InterPro" id="IPR018117">
    <property type="entry name" value="C5_DNA_meth_AS"/>
</dbReference>
<evidence type="ECO:0000256" key="3">
    <source>
        <dbReference type="ARBA" id="ARBA00022679"/>
    </source>
</evidence>
<comment type="caution">
    <text evidence="9">The sequence shown here is derived from an EMBL/GenBank/DDBJ whole genome shotgun (WGS) entry which is preliminary data.</text>
</comment>
<dbReference type="EC" id="2.1.1.37" evidence="1"/>
<dbReference type="PROSITE" id="PS51679">
    <property type="entry name" value="SAM_MT_C5"/>
    <property type="match status" value="1"/>
</dbReference>
<evidence type="ECO:0000313" key="9">
    <source>
        <dbReference type="EMBL" id="MFD2541433.1"/>
    </source>
</evidence>
<dbReference type="Gene3D" id="3.90.120.10">
    <property type="entry name" value="DNA Methylase, subunit A, domain 2"/>
    <property type="match status" value="2"/>
</dbReference>
<dbReference type="InterPro" id="IPR035386">
    <property type="entry name" value="Arm-DNA-bind_5"/>
</dbReference>
<evidence type="ECO:0000256" key="2">
    <source>
        <dbReference type="ARBA" id="ARBA00022603"/>
    </source>
</evidence>
<dbReference type="Pfam" id="PF00145">
    <property type="entry name" value="DNA_methylase"/>
    <property type="match status" value="2"/>
</dbReference>
<reference evidence="10" key="1">
    <citation type="journal article" date="2019" name="Int. J. Syst. Evol. Microbiol.">
        <title>The Global Catalogue of Microorganisms (GCM) 10K type strain sequencing project: providing services to taxonomists for standard genome sequencing and annotation.</title>
        <authorList>
            <consortium name="The Broad Institute Genomics Platform"/>
            <consortium name="The Broad Institute Genome Sequencing Center for Infectious Disease"/>
            <person name="Wu L."/>
            <person name="Ma J."/>
        </authorList>
    </citation>
    <scope>NUCLEOTIDE SEQUENCE [LARGE SCALE GENOMIC DNA]</scope>
    <source>
        <strain evidence="10">KCTC 42808</strain>
    </source>
</reference>
<feature type="active site" evidence="7">
    <location>
        <position position="207"/>
    </location>
</feature>
<dbReference type="GO" id="GO:0008168">
    <property type="term" value="F:methyltransferase activity"/>
    <property type="evidence" value="ECO:0007669"/>
    <property type="project" value="UniProtKB-KW"/>
</dbReference>
<dbReference type="PANTHER" id="PTHR10629:SF52">
    <property type="entry name" value="DNA (CYTOSINE-5)-METHYLTRANSFERASE 1"/>
    <property type="match status" value="1"/>
</dbReference>
<dbReference type="PROSITE" id="PS00095">
    <property type="entry name" value="C5_MTASE_2"/>
    <property type="match status" value="1"/>
</dbReference>
<dbReference type="Pfam" id="PF17293">
    <property type="entry name" value="Arm-DNA-bind_5"/>
    <property type="match status" value="1"/>
</dbReference>
<organism evidence="9 10">
    <name type="scientific">Lacinutrix gracilariae</name>
    <dbReference type="NCBI Taxonomy" id="1747198"/>
    <lineage>
        <taxon>Bacteria</taxon>
        <taxon>Pseudomonadati</taxon>
        <taxon>Bacteroidota</taxon>
        <taxon>Flavobacteriia</taxon>
        <taxon>Flavobacteriales</taxon>
        <taxon>Flavobacteriaceae</taxon>
        <taxon>Lacinutrix</taxon>
    </lineage>
</organism>
<feature type="domain" description="Arm DNA-binding" evidence="8">
    <location>
        <begin position="7"/>
        <end position="82"/>
    </location>
</feature>
<dbReference type="InterPro" id="IPR031303">
    <property type="entry name" value="C5_meth_CS"/>
</dbReference>
<evidence type="ECO:0000259" key="8">
    <source>
        <dbReference type="Pfam" id="PF17293"/>
    </source>
</evidence>
<dbReference type="SUPFAM" id="SSF53335">
    <property type="entry name" value="S-adenosyl-L-methionine-dependent methyltransferases"/>
    <property type="match status" value="2"/>
</dbReference>
<dbReference type="PRINTS" id="PR00105">
    <property type="entry name" value="C5METTRFRASE"/>
</dbReference>
<dbReference type="InterPro" id="IPR050390">
    <property type="entry name" value="C5-Methyltransferase"/>
</dbReference>
<dbReference type="Gene3D" id="3.40.50.150">
    <property type="entry name" value="Vaccinia Virus protein VP39"/>
    <property type="match status" value="2"/>
</dbReference>
<dbReference type="EMBL" id="JBHULM010000007">
    <property type="protein sequence ID" value="MFD2541433.1"/>
    <property type="molecule type" value="Genomic_DNA"/>
</dbReference>
<sequence>MATINFYLDKSDKKGFAPIHLRINCNSEQVKISTGEKIKPEDFDKETQLVKEKSVRVAEINHYLNYLKERADELFNNTYKNSYSNKEIKSKLTDFVNAYKEDHNVNIIREKVSLYGKPFTFVDLFAGAGGFSEGFIQAEHNNKFFDFLVANDINENSELTHVVRYNHQLGLDADFLCQDITEPDFLDNLISKTKGKKVDVVCGGPPCQSFSLAGKRKKFDKKDDLFSHYLEVIKVLQPKYFIMENVKGILTKEKGKIKELILKEINSIVDIKEIPTLTSFIKSLKKSNIDNDFLLDCLIKRIEIEQFTDTKAEEAKETYIKTIDSKFKKLTPKIADYKKSKTDERISTIRHGFNLLVRNKEWEKLKRDIIREKDFCNIDNDYFVDSFTQFLTDIDSNEVINKIEVAFGKLNVAKDFKKSCNDIIQALKIYVLNIDNCLTLIRDYCNKKQSSQLDKIINDIRLYRIEAPFVANSSNYGVPQNRERVLFIGCRKDQKFISEIPATVTEEEKVSVFEALYDLDFIGNNEEVHHYHLVDISKQYNGTAKKMKSLLKTRSIDGKPLKTNGKTFADWSKKGRLNGRFTKAKKPFYVKSTEALNNNEKVFDVLHNHKTSNQGEDVIKRLDIILKEGDYKKAKTKLDKCGLSTNKRNYNVLKPEKQSPTVMTIADDYIHYNSPRALTVREMARLQSFDDSFVFQGKRSTGGNNRKTELPQYTLVGNAVPPLLARAVAMEILKNIK</sequence>
<evidence type="ECO:0000256" key="7">
    <source>
        <dbReference type="PROSITE-ProRule" id="PRU01016"/>
    </source>
</evidence>
<evidence type="ECO:0000256" key="6">
    <source>
        <dbReference type="ARBA" id="ARBA00047422"/>
    </source>
</evidence>
<proteinExistence type="inferred from homology"/>
<evidence type="ECO:0000256" key="4">
    <source>
        <dbReference type="ARBA" id="ARBA00022691"/>
    </source>
</evidence>
<keyword evidence="4 7" id="KW-0949">S-adenosyl-L-methionine</keyword>
<dbReference type="InterPro" id="IPR029063">
    <property type="entry name" value="SAM-dependent_MTases_sf"/>
</dbReference>
<name>A0ABW5JXX3_9FLAO</name>
<keyword evidence="5" id="KW-0680">Restriction system</keyword>
<keyword evidence="10" id="KW-1185">Reference proteome</keyword>
<dbReference type="InterPro" id="IPR001525">
    <property type="entry name" value="C5_MeTfrase"/>
</dbReference>
<comment type="catalytic activity">
    <reaction evidence="6">
        <text>a 2'-deoxycytidine in DNA + S-adenosyl-L-methionine = a 5-methyl-2'-deoxycytidine in DNA + S-adenosyl-L-homocysteine + H(+)</text>
        <dbReference type="Rhea" id="RHEA:13681"/>
        <dbReference type="Rhea" id="RHEA-COMP:11369"/>
        <dbReference type="Rhea" id="RHEA-COMP:11370"/>
        <dbReference type="ChEBI" id="CHEBI:15378"/>
        <dbReference type="ChEBI" id="CHEBI:57856"/>
        <dbReference type="ChEBI" id="CHEBI:59789"/>
        <dbReference type="ChEBI" id="CHEBI:85452"/>
        <dbReference type="ChEBI" id="CHEBI:85454"/>
        <dbReference type="EC" id="2.1.1.37"/>
    </reaction>
</comment>
<dbReference type="PANTHER" id="PTHR10629">
    <property type="entry name" value="CYTOSINE-SPECIFIC METHYLTRANSFERASE"/>
    <property type="match status" value="1"/>
</dbReference>
<comment type="similarity">
    <text evidence="7">Belongs to the class I-like SAM-binding methyltransferase superfamily. C5-methyltransferase family.</text>
</comment>